<reference evidence="4" key="1">
    <citation type="submission" date="2016-06" db="UniProtKB">
        <authorList>
            <consortium name="WormBaseParasite"/>
        </authorList>
    </citation>
    <scope>IDENTIFICATION</scope>
</reference>
<keyword evidence="3" id="KW-1185">Reference proteome</keyword>
<evidence type="ECO:0000313" key="3">
    <source>
        <dbReference type="Proteomes" id="UP000271098"/>
    </source>
</evidence>
<dbReference type="AlphaFoldDB" id="A0A183D4E1"/>
<feature type="compositionally biased region" description="Low complexity" evidence="1">
    <location>
        <begin position="14"/>
        <end position="23"/>
    </location>
</feature>
<sequence length="159" mass="17260">MSGFGGVAQLRIQSDSTITSSDSTSDDDRTLESPEGLESPPALIPTRSVRSISLNSALKKADRRGDKKAVHFADSLGLDLVNVHPLQSSGYSSFEDLFSSTPPLYFNGYLKIIDSTLHFTASERSVLHFCSLYVLLAQLHFASKDCYGNANNGVLMIVN</sequence>
<gene>
    <name evidence="2" type="ORF">GPUH_LOCUS3580</name>
</gene>
<name>A0A183D4E1_9BILA</name>
<accession>A0A183D4E1</accession>
<dbReference type="EMBL" id="UYRT01006221">
    <property type="protein sequence ID" value="VDK40094.1"/>
    <property type="molecule type" value="Genomic_DNA"/>
</dbReference>
<evidence type="ECO:0000313" key="4">
    <source>
        <dbReference type="WBParaSite" id="GPUH_0000358801-mRNA-1"/>
    </source>
</evidence>
<evidence type="ECO:0000313" key="2">
    <source>
        <dbReference type="EMBL" id="VDK40094.1"/>
    </source>
</evidence>
<proteinExistence type="predicted"/>
<dbReference type="WBParaSite" id="GPUH_0000358801-mRNA-1">
    <property type="protein sequence ID" value="GPUH_0000358801-mRNA-1"/>
    <property type="gene ID" value="GPUH_0000358801"/>
</dbReference>
<organism evidence="4">
    <name type="scientific">Gongylonema pulchrum</name>
    <dbReference type="NCBI Taxonomy" id="637853"/>
    <lineage>
        <taxon>Eukaryota</taxon>
        <taxon>Metazoa</taxon>
        <taxon>Ecdysozoa</taxon>
        <taxon>Nematoda</taxon>
        <taxon>Chromadorea</taxon>
        <taxon>Rhabditida</taxon>
        <taxon>Spirurina</taxon>
        <taxon>Spiruromorpha</taxon>
        <taxon>Spiruroidea</taxon>
        <taxon>Gongylonematidae</taxon>
        <taxon>Gongylonema</taxon>
    </lineage>
</organism>
<protein>
    <submittedName>
        <fullName evidence="4">Myosin motor domain-containing protein</fullName>
    </submittedName>
</protein>
<reference evidence="2 3" key="2">
    <citation type="submission" date="2018-11" db="EMBL/GenBank/DDBJ databases">
        <authorList>
            <consortium name="Pathogen Informatics"/>
        </authorList>
    </citation>
    <scope>NUCLEOTIDE SEQUENCE [LARGE SCALE GENOMIC DNA]</scope>
</reference>
<feature type="region of interest" description="Disordered" evidence="1">
    <location>
        <begin position="1"/>
        <end position="43"/>
    </location>
</feature>
<evidence type="ECO:0000256" key="1">
    <source>
        <dbReference type="SAM" id="MobiDB-lite"/>
    </source>
</evidence>
<dbReference type="Proteomes" id="UP000271098">
    <property type="component" value="Unassembled WGS sequence"/>
</dbReference>